<dbReference type="KEGG" id="age:AA314_07178"/>
<evidence type="ECO:0000313" key="3">
    <source>
        <dbReference type="Proteomes" id="UP000035579"/>
    </source>
</evidence>
<sequence>MYYQDVSNRDTHGPLLSRQATQPYPAQFARSSGCGPRARAAPPPAARATRKPFPTSSIQDTR</sequence>
<feature type="region of interest" description="Disordered" evidence="1">
    <location>
        <begin position="1"/>
        <end position="62"/>
    </location>
</feature>
<evidence type="ECO:0000256" key="1">
    <source>
        <dbReference type="SAM" id="MobiDB-lite"/>
    </source>
</evidence>
<reference evidence="2 3" key="1">
    <citation type="submission" date="2015-05" db="EMBL/GenBank/DDBJ databases">
        <title>Genome assembly of Archangium gephyra DSM 2261.</title>
        <authorList>
            <person name="Sharma G."/>
            <person name="Subramanian S."/>
        </authorList>
    </citation>
    <scope>NUCLEOTIDE SEQUENCE [LARGE SCALE GENOMIC DNA]</scope>
    <source>
        <strain evidence="2 3">DSM 2261</strain>
    </source>
</reference>
<name>A0AAC8TGV3_9BACT</name>
<organism evidence="2 3">
    <name type="scientific">Archangium gephyra</name>
    <dbReference type="NCBI Taxonomy" id="48"/>
    <lineage>
        <taxon>Bacteria</taxon>
        <taxon>Pseudomonadati</taxon>
        <taxon>Myxococcota</taxon>
        <taxon>Myxococcia</taxon>
        <taxon>Myxococcales</taxon>
        <taxon>Cystobacterineae</taxon>
        <taxon>Archangiaceae</taxon>
        <taxon>Archangium</taxon>
    </lineage>
</organism>
<accession>A0AAC8TGV3</accession>
<dbReference type="EMBL" id="CP011509">
    <property type="protein sequence ID" value="AKJ05552.1"/>
    <property type="molecule type" value="Genomic_DNA"/>
</dbReference>
<dbReference type="AlphaFoldDB" id="A0AAC8TGV3"/>
<dbReference type="Proteomes" id="UP000035579">
    <property type="component" value="Chromosome"/>
</dbReference>
<gene>
    <name evidence="2" type="ORF">AA314_07178</name>
</gene>
<proteinExistence type="predicted"/>
<protein>
    <submittedName>
        <fullName evidence="2">Uncharacterized protein</fullName>
    </submittedName>
</protein>
<evidence type="ECO:0000313" key="2">
    <source>
        <dbReference type="EMBL" id="AKJ05552.1"/>
    </source>
</evidence>